<feature type="compositionally biased region" description="Polar residues" evidence="6">
    <location>
        <begin position="81"/>
        <end position="91"/>
    </location>
</feature>
<proteinExistence type="inferred from homology"/>
<evidence type="ECO:0000313" key="7">
    <source>
        <dbReference type="EMBL" id="ASI14207.1"/>
    </source>
</evidence>
<protein>
    <recommendedName>
        <fullName evidence="4">Large ribosomal subunit protein eL31</fullName>
    </recommendedName>
    <alternativeName>
        <fullName evidence="5">50S ribosomal protein L31e</fullName>
    </alternativeName>
</protein>
<evidence type="ECO:0000256" key="3">
    <source>
        <dbReference type="ARBA" id="ARBA00023274"/>
    </source>
</evidence>
<dbReference type="SUPFAM" id="SSF54575">
    <property type="entry name" value="Ribosomal protein L31e"/>
    <property type="match status" value="1"/>
</dbReference>
<dbReference type="GO" id="GO:0006412">
    <property type="term" value="P:translation"/>
    <property type="evidence" value="ECO:0007669"/>
    <property type="project" value="InterPro"/>
</dbReference>
<evidence type="ECO:0000256" key="4">
    <source>
        <dbReference type="ARBA" id="ARBA00035230"/>
    </source>
</evidence>
<dbReference type="Pfam" id="PF01198">
    <property type="entry name" value="Ribosomal_L31e"/>
    <property type="match status" value="1"/>
</dbReference>
<dbReference type="Proteomes" id="UP000197679">
    <property type="component" value="Chromosome"/>
</dbReference>
<keyword evidence="2 7" id="KW-0689">Ribosomal protein</keyword>
<dbReference type="GO" id="GO:0003735">
    <property type="term" value="F:structural constituent of ribosome"/>
    <property type="evidence" value="ECO:0007669"/>
    <property type="project" value="InterPro"/>
</dbReference>
<evidence type="ECO:0000256" key="6">
    <source>
        <dbReference type="SAM" id="MobiDB-lite"/>
    </source>
</evidence>
<dbReference type="RefSeq" id="WP_088820502.1">
    <property type="nucleotide sequence ID" value="NZ_CP019964.1"/>
</dbReference>
<dbReference type="AlphaFoldDB" id="A0A218NNZ9"/>
<sequence>MANRLLTVNIRNYINRQPRGKRRNRAVRYIRERIAHYTGTEIENVKIDKKLNEAIFKVYSKTALPVKMKLDIDGSGIVTASPFTATITDSSKPAEEGKKKENADKKPSAEKVNEKKAEKPKEKEPKESSKDSKKESKSKE</sequence>
<gene>
    <name evidence="7" type="ORF">Mia14_0934</name>
</gene>
<feature type="compositionally biased region" description="Basic and acidic residues" evidence="6">
    <location>
        <begin position="92"/>
        <end position="140"/>
    </location>
</feature>
<dbReference type="GO" id="GO:1990904">
    <property type="term" value="C:ribonucleoprotein complex"/>
    <property type="evidence" value="ECO:0007669"/>
    <property type="project" value="UniProtKB-KW"/>
</dbReference>
<name>A0A218NNZ9_9ARCH</name>
<evidence type="ECO:0000313" key="8">
    <source>
        <dbReference type="Proteomes" id="UP000197679"/>
    </source>
</evidence>
<feature type="region of interest" description="Disordered" evidence="6">
    <location>
        <begin position="81"/>
        <end position="140"/>
    </location>
</feature>
<evidence type="ECO:0000256" key="2">
    <source>
        <dbReference type="ARBA" id="ARBA00022980"/>
    </source>
</evidence>
<keyword evidence="8" id="KW-1185">Reference proteome</keyword>
<organism evidence="7 8">
    <name type="scientific">Candidatus Mancarchaeum acidiphilum</name>
    <dbReference type="NCBI Taxonomy" id="1920749"/>
    <lineage>
        <taxon>Archaea</taxon>
        <taxon>Candidatus Micrarchaeota</taxon>
        <taxon>Candidatus Mancarchaeum</taxon>
    </lineage>
</organism>
<evidence type="ECO:0000256" key="5">
    <source>
        <dbReference type="ARBA" id="ARBA00035378"/>
    </source>
</evidence>
<accession>A0A218NNZ9</accession>
<dbReference type="EMBL" id="CP019964">
    <property type="protein sequence ID" value="ASI14207.1"/>
    <property type="molecule type" value="Genomic_DNA"/>
</dbReference>
<evidence type="ECO:0000256" key="1">
    <source>
        <dbReference type="ARBA" id="ARBA00010808"/>
    </source>
</evidence>
<dbReference type="InterPro" id="IPR023621">
    <property type="entry name" value="Ribosomal_eL31_dom_sf"/>
</dbReference>
<dbReference type="KEGG" id="marh:Mia14_0934"/>
<dbReference type="OrthoDB" id="10127at2157"/>
<dbReference type="InterPro" id="IPR000054">
    <property type="entry name" value="Ribosomal_eL31"/>
</dbReference>
<dbReference type="GO" id="GO:0005840">
    <property type="term" value="C:ribosome"/>
    <property type="evidence" value="ECO:0007669"/>
    <property type="project" value="UniProtKB-KW"/>
</dbReference>
<keyword evidence="3" id="KW-0687">Ribonucleoprotein</keyword>
<comment type="similarity">
    <text evidence="1">Belongs to the eukaryotic ribosomal protein eL31 family.</text>
</comment>
<dbReference type="SMART" id="SM01380">
    <property type="entry name" value="Ribosomal_L31e"/>
    <property type="match status" value="1"/>
</dbReference>
<dbReference type="GeneID" id="33314471"/>
<dbReference type="Gene3D" id="3.10.440.10">
    <property type="match status" value="1"/>
</dbReference>
<reference evidence="7 8" key="1">
    <citation type="journal article" date="2017" name="Nat. Commun.">
        <title>'ARMAN' archaea depend on association with euryarchaeal host in culture and in situ.</title>
        <authorList>
            <person name="Golyshina O."/>
            <person name="Toshchakov S."/>
            <person name="Makarova K."/>
            <person name="Gavrilov S."/>
            <person name="Korzhenkov A."/>
            <person name="La Cono V."/>
            <person name="Arcadi E."/>
            <person name="Nechitaylo T."/>
            <person name="Ferrer M."/>
            <person name="Kublanov I."/>
            <person name="Wolf Y."/>
            <person name="Yakimov M."/>
            <person name="Golyshin P."/>
            <person name="Slesarev A."/>
            <person name="Kozyavkin S."/>
        </authorList>
    </citation>
    <scope>NUCLEOTIDE SEQUENCE [LARGE SCALE GENOMIC DNA]</scope>
    <source>
        <strain evidence="7 8">Mia14</strain>
    </source>
</reference>